<dbReference type="AlphaFoldDB" id="A0A150K7A5"/>
<evidence type="ECO:0000256" key="1">
    <source>
        <dbReference type="SAM" id="MobiDB-lite"/>
    </source>
</evidence>
<name>A0A150K7A5_HEYCO</name>
<organism evidence="2 3">
    <name type="scientific">Heyndrickxia coagulans</name>
    <name type="common">Weizmannia coagulans</name>
    <dbReference type="NCBI Taxonomy" id="1398"/>
    <lineage>
        <taxon>Bacteria</taxon>
        <taxon>Bacillati</taxon>
        <taxon>Bacillota</taxon>
        <taxon>Bacilli</taxon>
        <taxon>Bacillales</taxon>
        <taxon>Bacillaceae</taxon>
        <taxon>Heyndrickxia</taxon>
    </lineage>
</organism>
<dbReference type="EMBL" id="LQYG01000018">
    <property type="protein sequence ID" value="KYC65261.1"/>
    <property type="molecule type" value="Genomic_DNA"/>
</dbReference>
<protein>
    <submittedName>
        <fullName evidence="2">Uncharacterized protein</fullName>
    </submittedName>
</protein>
<dbReference type="PATRIC" id="fig|1398.26.peg.1554"/>
<sequence>MTNFANGVEKARSDTGTPANTVHPRLFSRLLPQSLRGPSVPKTCLARNREHAYPRPEQKMTNFAQCGKNKIPVIE</sequence>
<dbReference type="Proteomes" id="UP000075288">
    <property type="component" value="Unassembled WGS sequence"/>
</dbReference>
<feature type="region of interest" description="Disordered" evidence="1">
    <location>
        <begin position="1"/>
        <end position="22"/>
    </location>
</feature>
<proteinExistence type="predicted"/>
<reference evidence="2 3" key="1">
    <citation type="submission" date="2016-01" db="EMBL/GenBank/DDBJ databases">
        <title>Genome Sequences of Twelve Sporeforming Bacillus Species Isolated from Foods.</title>
        <authorList>
            <person name="Berendsen E.M."/>
            <person name="Wells-Bennik M.H."/>
            <person name="Krawcyk A.O."/>
            <person name="De Jong A."/>
            <person name="Holsappel S."/>
            <person name="Eijlander R.T."/>
            <person name="Kuipers O.P."/>
        </authorList>
    </citation>
    <scope>NUCLEOTIDE SEQUENCE [LARGE SCALE GENOMIC DNA]</scope>
    <source>
        <strain evidence="2 3">B4098</strain>
    </source>
</reference>
<accession>A0A150K7A5</accession>
<comment type="caution">
    <text evidence="2">The sequence shown here is derived from an EMBL/GenBank/DDBJ whole genome shotgun (WGS) entry which is preliminary data.</text>
</comment>
<evidence type="ECO:0000313" key="3">
    <source>
        <dbReference type="Proteomes" id="UP000075288"/>
    </source>
</evidence>
<gene>
    <name evidence="2" type="ORF">B4098_0214</name>
</gene>
<evidence type="ECO:0000313" key="2">
    <source>
        <dbReference type="EMBL" id="KYC65261.1"/>
    </source>
</evidence>